<dbReference type="Proteomes" id="UP000193467">
    <property type="component" value="Unassembled WGS sequence"/>
</dbReference>
<evidence type="ECO:0000313" key="3">
    <source>
        <dbReference type="Proteomes" id="UP000193467"/>
    </source>
</evidence>
<dbReference type="PANTHER" id="PTHR40468:SF1">
    <property type="entry name" value="TOPOISOMERASE I DAMAGE AFFECTED PROTEIN 11"/>
    <property type="match status" value="1"/>
</dbReference>
<evidence type="ECO:0000313" key="2">
    <source>
        <dbReference type="EMBL" id="ORY84683.1"/>
    </source>
</evidence>
<organism evidence="2 3">
    <name type="scientific">Leucosporidium creatinivorum</name>
    <dbReference type="NCBI Taxonomy" id="106004"/>
    <lineage>
        <taxon>Eukaryota</taxon>
        <taxon>Fungi</taxon>
        <taxon>Dikarya</taxon>
        <taxon>Basidiomycota</taxon>
        <taxon>Pucciniomycotina</taxon>
        <taxon>Microbotryomycetes</taxon>
        <taxon>Leucosporidiales</taxon>
        <taxon>Leucosporidium</taxon>
    </lineage>
</organism>
<name>A0A1Y2FL41_9BASI</name>
<sequence>MASFASPPPAATTSLLPAFNLSVDSPSAASSARSPSHRQSISPAPPAAGISSAADSTTEQPRAAPSPVVPTAEESPATAQRADEQDAFLNDEDQPMVEDGDLDADALSLGAAAPSAAAVEPSAVDKGKGVLRDEAPSLSKEEQDKLDEAERQKIIEKVLKRSEVVKTTRNFMNRLALAAFKAQRGWQDVALDIIEPHLEQEALKRKEQEQHSSEAYQSQQHQQVYQDPTPPPPLAFVPPPPNASVMRNGPGLLYDQNQYQQQMQQSGYVSTAFASYPPGGSTFSLDPPTQEPRPPKRRHMEEPNGHAEPSPPIPRPPPSSSSNAQGRPQPRTNGSGGRPVNGANGPLSTSDPGFSSFVDAAAALTGLSRVPSDPSAHSGEEGEDAPPRAAGQERPQPNGNGEAVERPRTPEGRAKGLLERTGAGGTGGESSAEGAAELMLFLAASPSPVQVRTGAVRPALGEGMEGMGMKGRRLFSGAVGAGGDDFSAPPTQSSSVQTVFGDHLSGHSPNPPSHSGLAASPYTEESNLDPSKSSHHYSTSASSHQPPPPPPGGVNSASALGNGLPPVPGTPTRDRQPSGSNWESYLNVSPSPQRATVDRSEAAVAARQAERGPPPVFGMPMTSLPPTSLPLGRNGGAQGEGESGRW</sequence>
<dbReference type="AlphaFoldDB" id="A0A1Y2FL41"/>
<feature type="compositionally biased region" description="Low complexity" evidence="1">
    <location>
        <begin position="256"/>
        <end position="265"/>
    </location>
</feature>
<feature type="compositionally biased region" description="Polar residues" evidence="1">
    <location>
        <begin position="323"/>
        <end position="333"/>
    </location>
</feature>
<comment type="caution">
    <text evidence="2">The sequence shown here is derived from an EMBL/GenBank/DDBJ whole genome shotgun (WGS) entry which is preliminary data.</text>
</comment>
<feature type="compositionally biased region" description="Pro residues" evidence="1">
    <location>
        <begin position="228"/>
        <end position="242"/>
    </location>
</feature>
<feature type="compositionally biased region" description="Basic and acidic residues" evidence="1">
    <location>
        <begin position="202"/>
        <end position="212"/>
    </location>
</feature>
<feature type="compositionally biased region" description="Gly residues" evidence="1">
    <location>
        <begin position="633"/>
        <end position="646"/>
    </location>
</feature>
<keyword evidence="3" id="KW-1185">Reference proteome</keyword>
<dbReference type="STRING" id="106004.A0A1Y2FL41"/>
<feature type="compositionally biased region" description="Low complexity" evidence="1">
    <location>
        <begin position="619"/>
        <end position="631"/>
    </location>
</feature>
<dbReference type="InParanoid" id="A0A1Y2FL41"/>
<feature type="compositionally biased region" description="Low complexity" evidence="1">
    <location>
        <begin position="24"/>
        <end position="56"/>
    </location>
</feature>
<gene>
    <name evidence="2" type="ORF">BCR35DRAFT_324752</name>
</gene>
<feature type="region of interest" description="Disordered" evidence="1">
    <location>
        <begin position="24"/>
        <end position="150"/>
    </location>
</feature>
<dbReference type="PANTHER" id="PTHR40468">
    <property type="entry name" value="YALI0A15257P"/>
    <property type="match status" value="1"/>
</dbReference>
<accession>A0A1Y2FL41</accession>
<feature type="compositionally biased region" description="Acidic residues" evidence="1">
    <location>
        <begin position="85"/>
        <end position="104"/>
    </location>
</feature>
<proteinExistence type="predicted"/>
<dbReference type="EMBL" id="MCGR01000017">
    <property type="protein sequence ID" value="ORY84683.1"/>
    <property type="molecule type" value="Genomic_DNA"/>
</dbReference>
<feature type="compositionally biased region" description="Basic and acidic residues" evidence="1">
    <location>
        <begin position="403"/>
        <end position="418"/>
    </location>
</feature>
<feature type="compositionally biased region" description="Polar residues" evidence="1">
    <location>
        <begin position="577"/>
        <end position="594"/>
    </location>
</feature>
<feature type="compositionally biased region" description="Basic and acidic residues" evidence="1">
    <location>
        <begin position="123"/>
        <end position="150"/>
    </location>
</feature>
<protein>
    <submittedName>
        <fullName evidence="2">Uncharacterized protein</fullName>
    </submittedName>
</protein>
<evidence type="ECO:0000256" key="1">
    <source>
        <dbReference type="SAM" id="MobiDB-lite"/>
    </source>
</evidence>
<feature type="compositionally biased region" description="Low complexity" evidence="1">
    <location>
        <begin position="105"/>
        <end position="122"/>
    </location>
</feature>
<dbReference type="OrthoDB" id="2163387at2759"/>
<feature type="compositionally biased region" description="Pro residues" evidence="1">
    <location>
        <begin position="309"/>
        <end position="319"/>
    </location>
</feature>
<reference evidence="2 3" key="1">
    <citation type="submission" date="2016-07" db="EMBL/GenBank/DDBJ databases">
        <title>Pervasive Adenine N6-methylation of Active Genes in Fungi.</title>
        <authorList>
            <consortium name="DOE Joint Genome Institute"/>
            <person name="Mondo S.J."/>
            <person name="Dannebaum R.O."/>
            <person name="Kuo R.C."/>
            <person name="Labutti K."/>
            <person name="Haridas S."/>
            <person name="Kuo A."/>
            <person name="Salamov A."/>
            <person name="Ahrendt S.R."/>
            <person name="Lipzen A."/>
            <person name="Sullivan W."/>
            <person name="Andreopoulos W.B."/>
            <person name="Clum A."/>
            <person name="Lindquist E."/>
            <person name="Daum C."/>
            <person name="Ramamoorthy G.K."/>
            <person name="Gryganskyi A."/>
            <person name="Culley D."/>
            <person name="Magnuson J.K."/>
            <person name="James T.Y."/>
            <person name="O'Malley M.A."/>
            <person name="Stajich J.E."/>
            <person name="Spatafora J.W."/>
            <person name="Visel A."/>
            <person name="Grigoriev I.V."/>
        </authorList>
    </citation>
    <scope>NUCLEOTIDE SEQUENCE [LARGE SCALE GENOMIC DNA]</scope>
    <source>
        <strain evidence="2 3">62-1032</strain>
    </source>
</reference>
<feature type="compositionally biased region" description="Polar residues" evidence="1">
    <location>
        <begin position="489"/>
        <end position="498"/>
    </location>
</feature>
<feature type="region of interest" description="Disordered" evidence="1">
    <location>
        <begin position="202"/>
        <end position="431"/>
    </location>
</feature>
<feature type="compositionally biased region" description="Low complexity" evidence="1">
    <location>
        <begin position="213"/>
        <end position="226"/>
    </location>
</feature>
<feature type="region of interest" description="Disordered" evidence="1">
    <location>
        <begin position="474"/>
        <end position="646"/>
    </location>
</feature>